<dbReference type="OrthoDB" id="274691at2759"/>
<gene>
    <name evidence="6" type="ORF">GMOD_00003697</name>
</gene>
<dbReference type="GO" id="GO:0030246">
    <property type="term" value="F:carbohydrate binding"/>
    <property type="evidence" value="ECO:0007669"/>
    <property type="project" value="InterPro"/>
</dbReference>
<evidence type="ECO:0000256" key="5">
    <source>
        <dbReference type="SAM" id="SignalP"/>
    </source>
</evidence>
<evidence type="ECO:0000256" key="4">
    <source>
        <dbReference type="SAM" id="MobiDB-lite"/>
    </source>
</evidence>
<evidence type="ECO:0000313" key="6">
    <source>
        <dbReference type="EMBL" id="RMZ74635.1"/>
    </source>
</evidence>
<dbReference type="AlphaFoldDB" id="A0A3M7MJA6"/>
<accession>A0A3M7MJA6</accession>
<keyword evidence="2" id="KW-0413">Isomerase</keyword>
<feature type="region of interest" description="Disordered" evidence="4">
    <location>
        <begin position="491"/>
        <end position="577"/>
    </location>
</feature>
<comment type="similarity">
    <text evidence="1">Belongs to the aldose epimerase family.</text>
</comment>
<sequence length="930" mass="102767">MRFSTVLPFFVAAALAQYSAAPNSTWTAGPDKDGKYEISSEGIRGHFIAYGASISNLFVPGKDGVERDIVLGFDNATAYEGKVHPHFGGVPGRYANRIKNSTFEIDGETFHILPNENNNNDTLHGGPDGWDYRNFTVVSHTQDSITFSIVDPDGKEGFPGEVVSYVTYTMTPNTWNIKIIALATTKKTPIMLTSHTYWNLDGFGNPDDETTLNHTFYMPYSGQRVGVDAILIPNGDILANEKYSVNDFWSSPKQIGANSSAPELVGNCGTNCTGYDTCYIVNRDQGEVLDWVNSGPVATLSSEWSGIKLDIYTDQEAFQMYSCPGQDGSIPYKSTQGADGGSGLVPKYGCIVMEVQDWIDAINQPEWMRDKKQIYGPSTGAFNLQAHFTMTDYFEGSTYNDYLETPSDSSSEWGYWGESTCPASRMSVLEDDSVHGHRSIKAEFIRATEATRKLFGVVGVATALPFVTPPVMPYTLEQDFEAGLAEYGLETSSPVAKEQQRLPAIEEKSKSEPSAQHVSAPAPADTETKEDSMSPIDNDGQKVAHTSKVHEPLFPSPFSGTSSLASTCTTQKSAGCDGASEISSLAEHNFWSTLFQHQHEDITPQPTVKKPQVPAQLSKKRGQSGLHILPKEQFHRSKQQFPGKTRGLLPILSKWSVVMMEFRDRLPHPKSFADHPAFPFRISHPTRKPLISVSFYDTSTQPHKEIIFLGPGDVTDIVYAEVDVFRSKGDLANFQANEGSHSISRENLGIRGKLPTTTRHMDQANHSMTGEGRWAFVHVKDLKNMKSDETSPPFIMLAWQISAVTSTSACLHTVFPDRAPSRIPLLRRQPASESLRRIVSNSNLRSPKQQEKRLYETIRSKSASELPQVNAVSTPPPIGAQTLLRTVIKMEKPGKIPLVEGYRVNFRSFQEWVEAVGKGQGKVVLWTEKA</sequence>
<dbReference type="Proteomes" id="UP000265663">
    <property type="component" value="Unassembled WGS sequence"/>
</dbReference>
<evidence type="ECO:0000313" key="7">
    <source>
        <dbReference type="Proteomes" id="UP000265663"/>
    </source>
</evidence>
<evidence type="ECO:0000256" key="3">
    <source>
        <dbReference type="ARBA" id="ARBA00023277"/>
    </source>
</evidence>
<dbReference type="SUPFAM" id="SSF74650">
    <property type="entry name" value="Galactose mutarotase-like"/>
    <property type="match status" value="1"/>
</dbReference>
<dbReference type="PANTHER" id="PTHR10091:SF6">
    <property type="entry name" value="1-EPIMERASE, PUTATIVE (AFU_ORTHOLOGUE AFUA_3G13240)-RELATED"/>
    <property type="match status" value="1"/>
</dbReference>
<dbReference type="InterPro" id="IPR008183">
    <property type="entry name" value="Aldose_1/G6P_1-epimerase"/>
</dbReference>
<dbReference type="GO" id="GO:0033499">
    <property type="term" value="P:galactose catabolic process via UDP-galactose, Leloir pathway"/>
    <property type="evidence" value="ECO:0007669"/>
    <property type="project" value="TreeGrafter"/>
</dbReference>
<evidence type="ECO:0000256" key="2">
    <source>
        <dbReference type="ARBA" id="ARBA00023235"/>
    </source>
</evidence>
<organism evidence="6 7">
    <name type="scientific">Pyrenophora seminiperda CCB06</name>
    <dbReference type="NCBI Taxonomy" id="1302712"/>
    <lineage>
        <taxon>Eukaryota</taxon>
        <taxon>Fungi</taxon>
        <taxon>Dikarya</taxon>
        <taxon>Ascomycota</taxon>
        <taxon>Pezizomycotina</taxon>
        <taxon>Dothideomycetes</taxon>
        <taxon>Pleosporomycetidae</taxon>
        <taxon>Pleosporales</taxon>
        <taxon>Pleosporineae</taxon>
        <taxon>Pleosporaceae</taxon>
        <taxon>Pyrenophora</taxon>
    </lineage>
</organism>
<dbReference type="Pfam" id="PF01263">
    <property type="entry name" value="Aldose_epim"/>
    <property type="match status" value="1"/>
</dbReference>
<reference evidence="6 7" key="1">
    <citation type="journal article" date="2014" name="PLoS ONE">
        <title>De novo Genome Assembly of the Fungal Plant Pathogen Pyrenophora semeniperda.</title>
        <authorList>
            <person name="Soliai M.M."/>
            <person name="Meyer S.E."/>
            <person name="Udall J.A."/>
            <person name="Elzinga D.E."/>
            <person name="Hermansen R.A."/>
            <person name="Bodily P.M."/>
            <person name="Hart A.A."/>
            <person name="Coleman C.E."/>
        </authorList>
    </citation>
    <scope>NUCLEOTIDE SEQUENCE [LARGE SCALE GENOMIC DNA]</scope>
    <source>
        <strain evidence="6 7">CCB06</strain>
        <tissue evidence="6">Mycelium</tissue>
    </source>
</reference>
<dbReference type="Gene3D" id="2.70.98.10">
    <property type="match status" value="1"/>
</dbReference>
<keyword evidence="5" id="KW-0732">Signal</keyword>
<feature type="signal peptide" evidence="5">
    <location>
        <begin position="1"/>
        <end position="16"/>
    </location>
</feature>
<feature type="compositionally biased region" description="Basic and acidic residues" evidence="4">
    <location>
        <begin position="498"/>
        <end position="511"/>
    </location>
</feature>
<feature type="chain" id="PRO_5018048899" evidence="5">
    <location>
        <begin position="17"/>
        <end position="930"/>
    </location>
</feature>
<name>A0A3M7MJA6_9PLEO</name>
<evidence type="ECO:0000256" key="1">
    <source>
        <dbReference type="ARBA" id="ARBA00006206"/>
    </source>
</evidence>
<feature type="compositionally biased region" description="Polar residues" evidence="4">
    <location>
        <begin position="558"/>
        <end position="573"/>
    </location>
</feature>
<keyword evidence="3" id="KW-0119">Carbohydrate metabolism</keyword>
<dbReference type="GO" id="GO:0004034">
    <property type="term" value="F:aldose 1-epimerase activity"/>
    <property type="evidence" value="ECO:0007669"/>
    <property type="project" value="TreeGrafter"/>
</dbReference>
<dbReference type="CDD" id="cd09019">
    <property type="entry name" value="galactose_mutarotase_like"/>
    <property type="match status" value="1"/>
</dbReference>
<dbReference type="InterPro" id="IPR047215">
    <property type="entry name" value="Galactose_mutarotase-like"/>
</dbReference>
<dbReference type="PANTHER" id="PTHR10091">
    <property type="entry name" value="ALDOSE-1-EPIMERASE"/>
    <property type="match status" value="1"/>
</dbReference>
<protein>
    <submittedName>
        <fullName evidence="6">Aldose 1-epimerase</fullName>
    </submittedName>
</protein>
<dbReference type="GO" id="GO:0006006">
    <property type="term" value="P:glucose metabolic process"/>
    <property type="evidence" value="ECO:0007669"/>
    <property type="project" value="TreeGrafter"/>
</dbReference>
<keyword evidence="7" id="KW-1185">Reference proteome</keyword>
<proteinExistence type="inferred from homology"/>
<dbReference type="InterPro" id="IPR014718">
    <property type="entry name" value="GH-type_carb-bd"/>
</dbReference>
<dbReference type="InterPro" id="IPR011013">
    <property type="entry name" value="Gal_mutarotase_sf_dom"/>
</dbReference>
<dbReference type="EMBL" id="KE747844">
    <property type="protein sequence ID" value="RMZ74635.1"/>
    <property type="molecule type" value="Genomic_DNA"/>
</dbReference>
<dbReference type="FunFam" id="2.70.98.10:FF:000014">
    <property type="entry name" value="Aldose 1-epimerase, putative"/>
    <property type="match status" value="1"/>
</dbReference>